<dbReference type="RefSeq" id="WP_003497107.1">
    <property type="nucleotide sequence ID" value="NZ_JADNHH010000018.1"/>
</dbReference>
<evidence type="ECO:0000313" key="2">
    <source>
        <dbReference type="Proteomes" id="UP001300871"/>
    </source>
</evidence>
<evidence type="ECO:0000313" key="1">
    <source>
        <dbReference type="EMBL" id="MDB2000334.1"/>
    </source>
</evidence>
<sequence length="89" mass="10524">MTYTLFSRLFREADNYNDVEMYIAERGWQDWMEPYSLTEISDILELIFSLSKSSFLGLREKLGISRAELVRRYGIPSRTIQIGINCEYI</sequence>
<reference evidence="1" key="1">
    <citation type="submission" date="2023-01" db="EMBL/GenBank/DDBJ databases">
        <title>Human gut microbiome strain richness.</title>
        <authorList>
            <person name="Chen-Liaw A."/>
        </authorList>
    </citation>
    <scope>NUCLEOTIDE SEQUENCE</scope>
    <source>
        <strain evidence="1">B1_m1001713B170214d0_201011</strain>
    </source>
</reference>
<protein>
    <recommendedName>
        <fullName evidence="3">XRE family transcriptional regulator</fullName>
    </recommendedName>
</protein>
<proteinExistence type="predicted"/>
<dbReference type="EMBL" id="JAQLGM010000018">
    <property type="protein sequence ID" value="MDB2000334.1"/>
    <property type="molecule type" value="Genomic_DNA"/>
</dbReference>
<dbReference type="Proteomes" id="UP001300871">
    <property type="component" value="Unassembled WGS sequence"/>
</dbReference>
<evidence type="ECO:0008006" key="3">
    <source>
        <dbReference type="Google" id="ProtNLM"/>
    </source>
</evidence>
<accession>A0AAW6ATR1</accession>
<name>A0AAW6ATR1_CLOSY</name>
<gene>
    <name evidence="1" type="ORF">PM006_08990</name>
</gene>
<dbReference type="AlphaFoldDB" id="A0AAW6ATR1"/>
<comment type="caution">
    <text evidence="1">The sequence shown here is derived from an EMBL/GenBank/DDBJ whole genome shotgun (WGS) entry which is preliminary data.</text>
</comment>
<organism evidence="1 2">
    <name type="scientific">Clostridium symbiosum</name>
    <name type="common">Bacteroides symbiosus</name>
    <dbReference type="NCBI Taxonomy" id="1512"/>
    <lineage>
        <taxon>Bacteria</taxon>
        <taxon>Bacillati</taxon>
        <taxon>Bacillota</taxon>
        <taxon>Clostridia</taxon>
        <taxon>Lachnospirales</taxon>
        <taxon>Lachnospiraceae</taxon>
        <taxon>Otoolea</taxon>
    </lineage>
</organism>